<feature type="region of interest" description="Disordered" evidence="1">
    <location>
        <begin position="158"/>
        <end position="212"/>
    </location>
</feature>
<evidence type="ECO:0000313" key="4">
    <source>
        <dbReference type="Proteomes" id="UP000603912"/>
    </source>
</evidence>
<reference evidence="3" key="2">
    <citation type="submission" date="2020-09" db="EMBL/GenBank/DDBJ databases">
        <authorList>
            <person name="Sun Q."/>
            <person name="Zhou Y."/>
        </authorList>
    </citation>
    <scope>NUCLEOTIDE SEQUENCE</scope>
    <source>
        <strain evidence="3">CGMCC 1.12214</strain>
    </source>
</reference>
<dbReference type="EMBL" id="BMES01000002">
    <property type="protein sequence ID" value="GGH19295.1"/>
    <property type="molecule type" value="Genomic_DNA"/>
</dbReference>
<comment type="caution">
    <text evidence="3">The sequence shown here is derived from an EMBL/GenBank/DDBJ whole genome shotgun (WGS) entry which is preliminary data.</text>
</comment>
<feature type="signal peptide" evidence="2">
    <location>
        <begin position="1"/>
        <end position="32"/>
    </location>
</feature>
<keyword evidence="4" id="KW-1185">Reference proteome</keyword>
<evidence type="ECO:0008006" key="5">
    <source>
        <dbReference type="Google" id="ProtNLM"/>
    </source>
</evidence>
<feature type="region of interest" description="Disordered" evidence="1">
    <location>
        <begin position="32"/>
        <end position="56"/>
    </location>
</feature>
<evidence type="ECO:0000256" key="1">
    <source>
        <dbReference type="SAM" id="MobiDB-lite"/>
    </source>
</evidence>
<name>A0A917MH98_9HYPH</name>
<dbReference type="AlphaFoldDB" id="A0A917MH98"/>
<feature type="chain" id="PRO_5038069154" description="Secreted protein" evidence="2">
    <location>
        <begin position="33"/>
        <end position="212"/>
    </location>
</feature>
<proteinExistence type="predicted"/>
<dbReference type="Proteomes" id="UP000603912">
    <property type="component" value="Unassembled WGS sequence"/>
</dbReference>
<feature type="compositionally biased region" description="Pro residues" evidence="1">
    <location>
        <begin position="35"/>
        <end position="45"/>
    </location>
</feature>
<accession>A0A917MH98</accession>
<keyword evidence="2" id="KW-0732">Signal</keyword>
<sequence>MRSPHTVRPSRRLAFVSVFAWVWASASGAALAQTPPAPAPAPASPPAASTGPSPARPDCDATCVRAFNDRAAQACAPQIEAQAPIDFDWLHRPFGGIFQQGDTPDAEHPAIRYRGDSIRFQSPQKEWVRVSYECSYDPVRQKIVSVTVRLGRLDRPAAPPANAAAAAPGAQNGKPARAVRPRPAPRQTIAPRAGEASDIEFFQVNPRASGAR</sequence>
<feature type="compositionally biased region" description="Low complexity" evidence="1">
    <location>
        <begin position="160"/>
        <end position="178"/>
    </location>
</feature>
<gene>
    <name evidence="3" type="ORF">GCM10007036_22080</name>
</gene>
<organism evidence="3 4">
    <name type="scientific">Alsobacter metallidurans</name>
    <dbReference type="NCBI Taxonomy" id="340221"/>
    <lineage>
        <taxon>Bacteria</taxon>
        <taxon>Pseudomonadati</taxon>
        <taxon>Pseudomonadota</taxon>
        <taxon>Alphaproteobacteria</taxon>
        <taxon>Hyphomicrobiales</taxon>
        <taxon>Alsobacteraceae</taxon>
        <taxon>Alsobacter</taxon>
    </lineage>
</organism>
<evidence type="ECO:0000256" key="2">
    <source>
        <dbReference type="SAM" id="SignalP"/>
    </source>
</evidence>
<evidence type="ECO:0000313" key="3">
    <source>
        <dbReference type="EMBL" id="GGH19295.1"/>
    </source>
</evidence>
<reference evidence="3" key="1">
    <citation type="journal article" date="2014" name="Int. J. Syst. Evol. Microbiol.">
        <title>Complete genome sequence of Corynebacterium casei LMG S-19264T (=DSM 44701T), isolated from a smear-ripened cheese.</title>
        <authorList>
            <consortium name="US DOE Joint Genome Institute (JGI-PGF)"/>
            <person name="Walter F."/>
            <person name="Albersmeier A."/>
            <person name="Kalinowski J."/>
            <person name="Ruckert C."/>
        </authorList>
    </citation>
    <scope>NUCLEOTIDE SEQUENCE</scope>
    <source>
        <strain evidence="3">CGMCC 1.12214</strain>
    </source>
</reference>
<protein>
    <recommendedName>
        <fullName evidence="5">Secreted protein</fullName>
    </recommendedName>
</protein>